<dbReference type="GO" id="GO:0005975">
    <property type="term" value="P:carbohydrate metabolic process"/>
    <property type="evidence" value="ECO:0007669"/>
    <property type="project" value="InterPro"/>
</dbReference>
<evidence type="ECO:0000256" key="4">
    <source>
        <dbReference type="ARBA" id="ARBA00022801"/>
    </source>
</evidence>
<dbReference type="PANTHER" id="PTHR30480:SF13">
    <property type="entry name" value="BETA-HEXOSAMINIDASE"/>
    <property type="match status" value="1"/>
</dbReference>
<proteinExistence type="inferred from homology"/>
<dbReference type="Pfam" id="PF00933">
    <property type="entry name" value="Glyco_hydro_3"/>
    <property type="match status" value="1"/>
</dbReference>
<dbReference type="InterPro" id="IPR036962">
    <property type="entry name" value="Glyco_hydro_3_N_sf"/>
</dbReference>
<evidence type="ECO:0000256" key="1">
    <source>
        <dbReference type="ARBA" id="ARBA00001231"/>
    </source>
</evidence>
<comment type="similarity">
    <text evidence="2">Belongs to the glycosyl hydrolase 3 family.</text>
</comment>
<dbReference type="GO" id="GO:0004563">
    <property type="term" value="F:beta-N-acetylhexosaminidase activity"/>
    <property type="evidence" value="ECO:0007669"/>
    <property type="project" value="UniProtKB-EC"/>
</dbReference>
<gene>
    <name evidence="7" type="ORF">H8R25_02495</name>
</gene>
<evidence type="ECO:0000256" key="5">
    <source>
        <dbReference type="ARBA" id="ARBA00023295"/>
    </source>
</evidence>
<evidence type="ECO:0000259" key="6">
    <source>
        <dbReference type="Pfam" id="PF00933"/>
    </source>
</evidence>
<dbReference type="InterPro" id="IPR001764">
    <property type="entry name" value="Glyco_hydro_3_N"/>
</dbReference>
<keyword evidence="5" id="KW-0326">Glycosidase</keyword>
<accession>A0A923MXH5</accession>
<dbReference type="AlphaFoldDB" id="A0A923MXH5"/>
<dbReference type="InterPro" id="IPR019800">
    <property type="entry name" value="Glyco_hydro_3_AS"/>
</dbReference>
<reference evidence="7 8" key="1">
    <citation type="submission" date="2020-08" db="EMBL/GenBank/DDBJ databases">
        <title>Description of novel Flavobacterium F-392 isolate.</title>
        <authorList>
            <person name="Saticioglu I.B."/>
            <person name="Duman M."/>
            <person name="Altun S."/>
        </authorList>
    </citation>
    <scope>NUCLEOTIDE SEQUENCE [LARGE SCALE GENOMIC DNA]</scope>
    <source>
        <strain evidence="7 8">F-392</strain>
    </source>
</reference>
<comment type="caution">
    <text evidence="7">The sequence shown here is derived from an EMBL/GenBank/DDBJ whole genome shotgun (WGS) entry which is preliminary data.</text>
</comment>
<evidence type="ECO:0000313" key="8">
    <source>
        <dbReference type="Proteomes" id="UP000641454"/>
    </source>
</evidence>
<dbReference type="EMBL" id="JACRUL010000003">
    <property type="protein sequence ID" value="MBC5843307.1"/>
    <property type="molecule type" value="Genomic_DNA"/>
</dbReference>
<dbReference type="InterPro" id="IPR017853">
    <property type="entry name" value="GH"/>
</dbReference>
<dbReference type="PROSITE" id="PS00775">
    <property type="entry name" value="GLYCOSYL_HYDROL_F3"/>
    <property type="match status" value="1"/>
</dbReference>
<evidence type="ECO:0000256" key="3">
    <source>
        <dbReference type="ARBA" id="ARBA00012663"/>
    </source>
</evidence>
<dbReference type="Proteomes" id="UP000641454">
    <property type="component" value="Unassembled WGS sequence"/>
</dbReference>
<dbReference type="Gene3D" id="3.20.20.300">
    <property type="entry name" value="Glycoside hydrolase, family 3, N-terminal domain"/>
    <property type="match status" value="1"/>
</dbReference>
<name>A0A923MXH5_9FLAO</name>
<evidence type="ECO:0000256" key="2">
    <source>
        <dbReference type="ARBA" id="ARBA00005336"/>
    </source>
</evidence>
<organism evidence="7 8">
    <name type="scientific">Flavobacterium muglaense</name>
    <dbReference type="NCBI Taxonomy" id="2764716"/>
    <lineage>
        <taxon>Bacteria</taxon>
        <taxon>Pseudomonadati</taxon>
        <taxon>Bacteroidota</taxon>
        <taxon>Flavobacteriia</taxon>
        <taxon>Flavobacteriales</taxon>
        <taxon>Flavobacteriaceae</taxon>
        <taxon>Flavobacterium</taxon>
    </lineage>
</organism>
<protein>
    <recommendedName>
        <fullName evidence="3">beta-N-acetylhexosaminidase</fullName>
        <ecNumber evidence="3">3.2.1.52</ecNumber>
    </recommendedName>
</protein>
<evidence type="ECO:0000313" key="7">
    <source>
        <dbReference type="EMBL" id="MBC5843307.1"/>
    </source>
</evidence>
<keyword evidence="8" id="KW-1185">Reference proteome</keyword>
<sequence>MTLQHKIGQFFFPAVFINDTEANIQEMEQLIKTYNIGGLTFFHSRASAATNYETKKKIVFNDDSYQRLKDLIVRYQKCAPTPLLMSIDAEWGLAMRVEKTPQYPYAITLGALPESESHLVYEVGKQIGLDLKSAGIHYNLAPLADINNNPNNPVIGYRSFGENKEKVALFALEYLRGMTDVGVLGCLKHFPGHGNTNVDSHLGLPVLKENLEELLANELYPFIKGIKNQVDSIMIGHLAVPALNDGKDTSATLSKNIIENLLRKRLGYDGLVISDALNMHSVSKLYDKKGQLEWEAFNAGNDVLCFAENVAEGIDEILKNASPERINESYERIMKCKKQVGILASTAASAVLDFEKASILNKKVAANSLTKISDNGSTSLLLEASEKGKLAKISLYKPTNNAFFQDLKIDFPADEFAIETDTLDTITALEQKLEPYDSLLISLFVPKAKPMNNFDIDTEVLTFLEEIFLTKKCVLYVFGNPYALQVIPNLKSAVGVVQAYQDFTEFQQVAAQQLIENSACKGTLAVHIEGL</sequence>
<comment type="catalytic activity">
    <reaction evidence="1">
        <text>Hydrolysis of terminal non-reducing N-acetyl-D-hexosamine residues in N-acetyl-beta-D-hexosaminides.</text>
        <dbReference type="EC" id="3.2.1.52"/>
    </reaction>
</comment>
<feature type="domain" description="Glycoside hydrolase family 3 N-terminal" evidence="6">
    <location>
        <begin position="2"/>
        <end position="335"/>
    </location>
</feature>
<dbReference type="SUPFAM" id="SSF51445">
    <property type="entry name" value="(Trans)glycosidases"/>
    <property type="match status" value="1"/>
</dbReference>
<dbReference type="RefSeq" id="WP_187017003.1">
    <property type="nucleotide sequence ID" value="NZ_JACRUK010000003.1"/>
</dbReference>
<dbReference type="InterPro" id="IPR050226">
    <property type="entry name" value="NagZ_Beta-hexosaminidase"/>
</dbReference>
<dbReference type="EC" id="3.2.1.52" evidence="3"/>
<keyword evidence="4 7" id="KW-0378">Hydrolase</keyword>
<dbReference type="GO" id="GO:0009254">
    <property type="term" value="P:peptidoglycan turnover"/>
    <property type="evidence" value="ECO:0007669"/>
    <property type="project" value="TreeGrafter"/>
</dbReference>
<dbReference type="PANTHER" id="PTHR30480">
    <property type="entry name" value="BETA-HEXOSAMINIDASE-RELATED"/>
    <property type="match status" value="1"/>
</dbReference>